<keyword evidence="3" id="KW-0862">Zinc</keyword>
<gene>
    <name evidence="6" type="ORF">GMARGA_LOCUS23540</name>
</gene>
<feature type="domain" description="BED-type" evidence="5">
    <location>
        <begin position="26"/>
        <end position="64"/>
    </location>
</feature>
<keyword evidence="1" id="KW-0479">Metal-binding</keyword>
<evidence type="ECO:0000256" key="3">
    <source>
        <dbReference type="ARBA" id="ARBA00022833"/>
    </source>
</evidence>
<sequence length="79" mass="9108">MASSLSESKTMNTVNTNTVEESDPDTAYCKICEINFEETGKAVYSYCRKDGNTTNLIAHLRDRHHIMKKNYLQFLDENQ</sequence>
<evidence type="ECO:0000256" key="2">
    <source>
        <dbReference type="ARBA" id="ARBA00022771"/>
    </source>
</evidence>
<keyword evidence="7" id="KW-1185">Reference proteome</keyword>
<reference evidence="6 7" key="1">
    <citation type="submission" date="2021-06" db="EMBL/GenBank/DDBJ databases">
        <authorList>
            <person name="Kallberg Y."/>
            <person name="Tangrot J."/>
            <person name="Rosling A."/>
        </authorList>
    </citation>
    <scope>NUCLEOTIDE SEQUENCE [LARGE SCALE GENOMIC DNA]</scope>
    <source>
        <strain evidence="6 7">120-4 pot B 10/14</strain>
    </source>
</reference>
<evidence type="ECO:0000256" key="4">
    <source>
        <dbReference type="SAM" id="MobiDB-lite"/>
    </source>
</evidence>
<evidence type="ECO:0000259" key="5">
    <source>
        <dbReference type="Pfam" id="PF02892"/>
    </source>
</evidence>
<evidence type="ECO:0000256" key="1">
    <source>
        <dbReference type="ARBA" id="ARBA00022723"/>
    </source>
</evidence>
<evidence type="ECO:0000313" key="6">
    <source>
        <dbReference type="EMBL" id="CAG8802959.1"/>
    </source>
</evidence>
<name>A0ABN7VXX7_GIGMA</name>
<evidence type="ECO:0000313" key="7">
    <source>
        <dbReference type="Proteomes" id="UP000789901"/>
    </source>
</evidence>
<dbReference type="Pfam" id="PF02892">
    <property type="entry name" value="zf-BED"/>
    <property type="match status" value="1"/>
</dbReference>
<protein>
    <submittedName>
        <fullName evidence="6">11165_t:CDS:1</fullName>
    </submittedName>
</protein>
<organism evidence="6 7">
    <name type="scientific">Gigaspora margarita</name>
    <dbReference type="NCBI Taxonomy" id="4874"/>
    <lineage>
        <taxon>Eukaryota</taxon>
        <taxon>Fungi</taxon>
        <taxon>Fungi incertae sedis</taxon>
        <taxon>Mucoromycota</taxon>
        <taxon>Glomeromycotina</taxon>
        <taxon>Glomeromycetes</taxon>
        <taxon>Diversisporales</taxon>
        <taxon>Gigasporaceae</taxon>
        <taxon>Gigaspora</taxon>
    </lineage>
</organism>
<comment type="caution">
    <text evidence="6">The sequence shown here is derived from an EMBL/GenBank/DDBJ whole genome shotgun (WGS) entry which is preliminary data.</text>
</comment>
<dbReference type="EMBL" id="CAJVQB010023929">
    <property type="protein sequence ID" value="CAG8802959.1"/>
    <property type="molecule type" value="Genomic_DNA"/>
</dbReference>
<accession>A0ABN7VXX7</accession>
<dbReference type="Proteomes" id="UP000789901">
    <property type="component" value="Unassembled WGS sequence"/>
</dbReference>
<feature type="region of interest" description="Disordered" evidence="4">
    <location>
        <begin position="1"/>
        <end position="21"/>
    </location>
</feature>
<dbReference type="InterPro" id="IPR003656">
    <property type="entry name" value="Znf_BED"/>
</dbReference>
<feature type="compositionally biased region" description="Polar residues" evidence="4">
    <location>
        <begin position="1"/>
        <end position="11"/>
    </location>
</feature>
<keyword evidence="2" id="KW-0863">Zinc-finger</keyword>
<proteinExistence type="predicted"/>